<dbReference type="SUPFAM" id="SSF50630">
    <property type="entry name" value="Acid proteases"/>
    <property type="match status" value="1"/>
</dbReference>
<sequence length="275" mass="29803">MKKVYLPLLLFTGIVFAISGRAEGLTAPVNVIAFQQIPYGLIFTDIGVNGTPLLAMIDIGDQQTFQLATAVAGKLGLPLNKTGYQATNINGDIMDVYQGKVASLSLGTNTITDMPFTTSPGDIEAVAEQIATDFSAVIGWGYLKDYIVELDYVNSVIRLHNDLPATFKPTMSEAYSDTSGPLILPVLINGEVQRVMLNTGATVSVFDPKQVEMNEDNPIEFALNGRLLSLTGYEMDLSVLSDLGIVGILGSDFLNQYKVVINPKSHKMHFLAYDE</sequence>
<dbReference type="InterPro" id="IPR021109">
    <property type="entry name" value="Peptidase_aspartic_dom_sf"/>
</dbReference>
<dbReference type="Gene3D" id="2.40.70.10">
    <property type="entry name" value="Acid Proteases"/>
    <property type="match status" value="2"/>
</dbReference>
<organism evidence="1 2">
    <name type="scientific">Alteromonas lipolytica</name>
    <dbReference type="NCBI Taxonomy" id="1856405"/>
    <lineage>
        <taxon>Bacteria</taxon>
        <taxon>Pseudomonadati</taxon>
        <taxon>Pseudomonadota</taxon>
        <taxon>Gammaproteobacteria</taxon>
        <taxon>Alteromonadales</taxon>
        <taxon>Alteromonadaceae</taxon>
        <taxon>Alteromonas/Salinimonas group</taxon>
        <taxon>Alteromonas</taxon>
    </lineage>
</organism>
<dbReference type="Pfam" id="PF13650">
    <property type="entry name" value="Asp_protease_2"/>
    <property type="match status" value="1"/>
</dbReference>
<evidence type="ECO:0000313" key="2">
    <source>
        <dbReference type="Proteomes" id="UP000176037"/>
    </source>
</evidence>
<dbReference type="OrthoDB" id="8612318at2"/>
<protein>
    <recommendedName>
        <fullName evidence="3">Peptidase A2 domain-containing protein</fullName>
    </recommendedName>
</protein>
<dbReference type="EMBL" id="MJIC01000014">
    <property type="protein sequence ID" value="OFI33713.1"/>
    <property type="molecule type" value="Genomic_DNA"/>
</dbReference>
<dbReference type="Proteomes" id="UP000176037">
    <property type="component" value="Unassembled WGS sequence"/>
</dbReference>
<accession>A0A1E8FE08</accession>
<keyword evidence="2" id="KW-1185">Reference proteome</keyword>
<comment type="caution">
    <text evidence="1">The sequence shown here is derived from an EMBL/GenBank/DDBJ whole genome shotgun (WGS) entry which is preliminary data.</text>
</comment>
<reference evidence="1 2" key="1">
    <citation type="submission" date="2016-09" db="EMBL/GenBank/DDBJ databases">
        <title>Alteromonas lipolytica, a new species isolated from sea water.</title>
        <authorList>
            <person name="Wu Y.-H."/>
            <person name="Cheng H."/>
            <person name="Xu X.-W."/>
        </authorList>
    </citation>
    <scope>NUCLEOTIDE SEQUENCE [LARGE SCALE GENOMIC DNA]</scope>
    <source>
        <strain evidence="1 2">JW12</strain>
    </source>
</reference>
<dbReference type="RefSeq" id="WP_070176641.1">
    <property type="nucleotide sequence ID" value="NZ_BMJR01000003.1"/>
</dbReference>
<evidence type="ECO:0000313" key="1">
    <source>
        <dbReference type="EMBL" id="OFI33713.1"/>
    </source>
</evidence>
<name>A0A1E8FE08_9ALTE</name>
<gene>
    <name evidence="1" type="ORF">BFC17_19235</name>
</gene>
<evidence type="ECO:0008006" key="3">
    <source>
        <dbReference type="Google" id="ProtNLM"/>
    </source>
</evidence>
<proteinExistence type="predicted"/>
<dbReference type="AlphaFoldDB" id="A0A1E8FE08"/>